<evidence type="ECO:0000256" key="1">
    <source>
        <dbReference type="SAM" id="SignalP"/>
    </source>
</evidence>
<evidence type="ECO:0000313" key="2">
    <source>
        <dbReference type="EMBL" id="MEV4927241.1"/>
    </source>
</evidence>
<keyword evidence="1" id="KW-0732">Signal</keyword>
<name>A0ABV3J3J4_9ACTN</name>
<proteinExistence type="predicted"/>
<reference evidence="2 3" key="1">
    <citation type="submission" date="2024-06" db="EMBL/GenBank/DDBJ databases">
        <title>The Natural Products Discovery Center: Release of the First 8490 Sequenced Strains for Exploring Actinobacteria Biosynthetic Diversity.</title>
        <authorList>
            <person name="Kalkreuter E."/>
            <person name="Kautsar S.A."/>
            <person name="Yang D."/>
            <person name="Bader C.D."/>
            <person name="Teijaro C.N."/>
            <person name="Fluegel L."/>
            <person name="Davis C.M."/>
            <person name="Simpson J.R."/>
            <person name="Lauterbach L."/>
            <person name="Steele A.D."/>
            <person name="Gui C."/>
            <person name="Meng S."/>
            <person name="Li G."/>
            <person name="Viehrig K."/>
            <person name="Ye F."/>
            <person name="Su P."/>
            <person name="Kiefer A.F."/>
            <person name="Nichols A."/>
            <person name="Cepeda A.J."/>
            <person name="Yan W."/>
            <person name="Fan B."/>
            <person name="Jiang Y."/>
            <person name="Adhikari A."/>
            <person name="Zheng C.-J."/>
            <person name="Schuster L."/>
            <person name="Cowan T.M."/>
            <person name="Smanski M.J."/>
            <person name="Chevrette M.G."/>
            <person name="De Carvalho L.P.S."/>
            <person name="Shen B."/>
        </authorList>
    </citation>
    <scope>NUCLEOTIDE SEQUENCE [LARGE SCALE GENOMIC DNA]</scope>
    <source>
        <strain evidence="2 3">NPDC053791</strain>
    </source>
</reference>
<dbReference type="Proteomes" id="UP001552479">
    <property type="component" value="Unassembled WGS sequence"/>
</dbReference>
<feature type="chain" id="PRO_5046436414" description="Cysteine synthase" evidence="1">
    <location>
        <begin position="24"/>
        <end position="81"/>
    </location>
</feature>
<evidence type="ECO:0008006" key="4">
    <source>
        <dbReference type="Google" id="ProtNLM"/>
    </source>
</evidence>
<dbReference type="InterPro" id="IPR036052">
    <property type="entry name" value="TrpB-like_PALP_sf"/>
</dbReference>
<comment type="caution">
    <text evidence="2">The sequence shown here is derived from an EMBL/GenBank/DDBJ whole genome shotgun (WGS) entry which is preliminary data.</text>
</comment>
<gene>
    <name evidence="2" type="ORF">AB0L03_31280</name>
</gene>
<organism evidence="2 3">
    <name type="scientific">Streptomyces roseoverticillatus</name>
    <dbReference type="NCBI Taxonomy" id="66429"/>
    <lineage>
        <taxon>Bacteria</taxon>
        <taxon>Bacillati</taxon>
        <taxon>Actinomycetota</taxon>
        <taxon>Actinomycetes</taxon>
        <taxon>Kitasatosporales</taxon>
        <taxon>Streptomycetaceae</taxon>
        <taxon>Streptomyces</taxon>
    </lineage>
</organism>
<keyword evidence="3" id="KW-1185">Reference proteome</keyword>
<sequence>MMCRHTARAYGLLLSGSTGTVPAAVRALRGALAPGATVLALSPGPGDRCLNTVYHDDWVCERFGVRDPAGLDATGMAKAQA</sequence>
<evidence type="ECO:0000313" key="3">
    <source>
        <dbReference type="Proteomes" id="UP001552479"/>
    </source>
</evidence>
<dbReference type="SUPFAM" id="SSF53686">
    <property type="entry name" value="Tryptophan synthase beta subunit-like PLP-dependent enzymes"/>
    <property type="match status" value="1"/>
</dbReference>
<protein>
    <recommendedName>
        <fullName evidence="4">Cysteine synthase</fullName>
    </recommendedName>
</protein>
<dbReference type="RefSeq" id="WP_366090427.1">
    <property type="nucleotide sequence ID" value="NZ_JBFASG010000047.1"/>
</dbReference>
<dbReference type="EMBL" id="JBFASG010000047">
    <property type="protein sequence ID" value="MEV4927241.1"/>
    <property type="molecule type" value="Genomic_DNA"/>
</dbReference>
<feature type="signal peptide" evidence="1">
    <location>
        <begin position="1"/>
        <end position="23"/>
    </location>
</feature>
<accession>A0ABV3J3J4</accession>
<dbReference type="Gene3D" id="3.40.50.1100">
    <property type="match status" value="1"/>
</dbReference>